<feature type="transmembrane region" description="Helical" evidence="1">
    <location>
        <begin position="6"/>
        <end position="28"/>
    </location>
</feature>
<evidence type="ECO:0000313" key="4">
    <source>
        <dbReference type="Proteomes" id="UP000193642"/>
    </source>
</evidence>
<gene>
    <name evidence="3" type="ORF">BCR33DRAFT_785216</name>
</gene>
<dbReference type="Proteomes" id="UP000193642">
    <property type="component" value="Unassembled WGS sequence"/>
</dbReference>
<feature type="domain" description="Lipid-binding serum glycoprotein N-terminal" evidence="2">
    <location>
        <begin position="162"/>
        <end position="306"/>
    </location>
</feature>
<organism evidence="3 4">
    <name type="scientific">Rhizoclosmatium globosum</name>
    <dbReference type="NCBI Taxonomy" id="329046"/>
    <lineage>
        <taxon>Eukaryota</taxon>
        <taxon>Fungi</taxon>
        <taxon>Fungi incertae sedis</taxon>
        <taxon>Chytridiomycota</taxon>
        <taxon>Chytridiomycota incertae sedis</taxon>
        <taxon>Chytridiomycetes</taxon>
        <taxon>Chytridiales</taxon>
        <taxon>Chytriomycetaceae</taxon>
        <taxon>Rhizoclosmatium</taxon>
    </lineage>
</organism>
<accession>A0A1Y2CA96</accession>
<dbReference type="GO" id="GO:0008289">
    <property type="term" value="F:lipid binding"/>
    <property type="evidence" value="ECO:0007669"/>
    <property type="project" value="InterPro"/>
</dbReference>
<evidence type="ECO:0000256" key="1">
    <source>
        <dbReference type="SAM" id="Phobius"/>
    </source>
</evidence>
<reference evidence="3 4" key="1">
    <citation type="submission" date="2016-07" db="EMBL/GenBank/DDBJ databases">
        <title>Pervasive Adenine N6-methylation of Active Genes in Fungi.</title>
        <authorList>
            <consortium name="DOE Joint Genome Institute"/>
            <person name="Mondo S.J."/>
            <person name="Dannebaum R.O."/>
            <person name="Kuo R.C."/>
            <person name="Labutti K."/>
            <person name="Haridas S."/>
            <person name="Kuo A."/>
            <person name="Salamov A."/>
            <person name="Ahrendt S.R."/>
            <person name="Lipzen A."/>
            <person name="Sullivan W."/>
            <person name="Andreopoulos W.B."/>
            <person name="Clum A."/>
            <person name="Lindquist E."/>
            <person name="Daum C."/>
            <person name="Ramamoorthy G.K."/>
            <person name="Gryganskyi A."/>
            <person name="Culley D."/>
            <person name="Magnuson J.K."/>
            <person name="James T.Y."/>
            <person name="O'Malley M.A."/>
            <person name="Stajich J.E."/>
            <person name="Spatafora J.W."/>
            <person name="Visel A."/>
            <person name="Grigoriev I.V."/>
        </authorList>
    </citation>
    <scope>NUCLEOTIDE SEQUENCE [LARGE SCALE GENOMIC DNA]</scope>
    <source>
        <strain evidence="3 4">JEL800</strain>
    </source>
</reference>
<keyword evidence="1" id="KW-0472">Membrane</keyword>
<dbReference type="InterPro" id="IPR017943">
    <property type="entry name" value="Bactericidal_perm-incr_a/b_dom"/>
</dbReference>
<keyword evidence="4" id="KW-1185">Reference proteome</keyword>
<evidence type="ECO:0000313" key="3">
    <source>
        <dbReference type="EMBL" id="ORY43952.1"/>
    </source>
</evidence>
<evidence type="ECO:0000259" key="2">
    <source>
        <dbReference type="Pfam" id="PF01273"/>
    </source>
</evidence>
<keyword evidence="1" id="KW-0812">Transmembrane</keyword>
<dbReference type="InterPro" id="IPR017942">
    <property type="entry name" value="Lipid-bd_serum_glycop_N"/>
</dbReference>
<keyword evidence="1" id="KW-1133">Transmembrane helix</keyword>
<dbReference type="OrthoDB" id="2122578at2759"/>
<dbReference type="Gene3D" id="3.15.10.10">
    <property type="entry name" value="Bactericidal permeability-increasing protein, domain 1"/>
    <property type="match status" value="1"/>
</dbReference>
<dbReference type="EMBL" id="MCGO01000023">
    <property type="protein sequence ID" value="ORY43952.1"/>
    <property type="molecule type" value="Genomic_DNA"/>
</dbReference>
<dbReference type="Pfam" id="PF01273">
    <property type="entry name" value="LBP_BPI_CETP"/>
    <property type="match status" value="1"/>
</dbReference>
<dbReference type="AlphaFoldDB" id="A0A1Y2CA96"/>
<proteinExistence type="predicted"/>
<name>A0A1Y2CA96_9FUNG</name>
<sequence>MASYETSLAVGGVFIGLSVLIILGVLVYTKAFKHTEIDLSPQPKGVAAQNEVEQFHVVTIPASVQTPTQAPVEKSVDQPVVTESKAREVFVLPESETVQSIQVDPVPVEPVEPVLVPVISNNVQTGKPTNLIATKGVPSIIITIQQDILSEMANLIEPITESSVLALKISDQTIKKKVPLLGEKQVAAATNIKVDSFDITKLVLDPEDGYLSAVIDDIKFEASLFVSVLGGKPVLTTIAADVDVKAKLRFGKTGDGKSVKTDVFECDVELRNFDAKIDVSLGKHLLDHALDLIENTLRGTLQNQLNQTFETSLEQGMDSALARNWDFVGSVSRVSYVLGVEFLEDPVVSHSEGICFVLGIDAQFTVSEKKVEEAGTTETGKKDADEIVVATAA</sequence>
<protein>
    <recommendedName>
        <fullName evidence="2">Lipid-binding serum glycoprotein N-terminal domain-containing protein</fullName>
    </recommendedName>
</protein>
<dbReference type="SUPFAM" id="SSF55394">
    <property type="entry name" value="Bactericidal permeability-increasing protein, BPI"/>
    <property type="match status" value="1"/>
</dbReference>
<comment type="caution">
    <text evidence="3">The sequence shown here is derived from an EMBL/GenBank/DDBJ whole genome shotgun (WGS) entry which is preliminary data.</text>
</comment>